<sequence>MSFEDTFNTDLHGSIPPDNVTLSHPDFTEADEGIPVKMTGNATIGKCADGDPFHGVTVKVEEKRKVASVSVRGMVTLSYSGTDPSTGLQQIVGDGTGKVKIGASGPSRLVLAVDATAKTLSMLI</sequence>
<dbReference type="STRING" id="183.GCA_002009735_02081"/>
<proteinExistence type="predicted"/>
<dbReference type="RefSeq" id="WP_002774850.1">
    <property type="nucleotide sequence ID" value="NZ_JH597773.1"/>
</dbReference>
<protein>
    <submittedName>
        <fullName evidence="2">Uncharacterized protein</fullName>
    </submittedName>
</protein>
<organism evidence="2 3">
    <name type="scientific">Leptonema illini DSM 21528</name>
    <dbReference type="NCBI Taxonomy" id="929563"/>
    <lineage>
        <taxon>Bacteria</taxon>
        <taxon>Pseudomonadati</taxon>
        <taxon>Spirochaetota</taxon>
        <taxon>Spirochaetia</taxon>
        <taxon>Leptospirales</taxon>
        <taxon>Leptospiraceae</taxon>
        <taxon>Leptonema</taxon>
    </lineage>
</organism>
<dbReference type="AlphaFoldDB" id="H2CL54"/>
<dbReference type="HOGENOM" id="CLU_2001051_0_0_12"/>
<feature type="region of interest" description="Disordered" evidence="1">
    <location>
        <begin position="1"/>
        <end position="20"/>
    </location>
</feature>
<name>H2CL54_9LEPT</name>
<keyword evidence="3" id="KW-1185">Reference proteome</keyword>
<gene>
    <name evidence="2" type="ORF">Lepil_3648</name>
</gene>
<evidence type="ECO:0000313" key="2">
    <source>
        <dbReference type="EMBL" id="EHQ08305.1"/>
    </source>
</evidence>
<evidence type="ECO:0000313" key="3">
    <source>
        <dbReference type="Proteomes" id="UP000005737"/>
    </source>
</evidence>
<dbReference type="EMBL" id="JH597773">
    <property type="protein sequence ID" value="EHQ08305.1"/>
    <property type="molecule type" value="Genomic_DNA"/>
</dbReference>
<accession>H2CL54</accession>
<dbReference type="Proteomes" id="UP000005737">
    <property type="component" value="Unassembled WGS sequence"/>
</dbReference>
<reference evidence="2 3" key="1">
    <citation type="submission" date="2011-10" db="EMBL/GenBank/DDBJ databases">
        <title>The Improved High-Quality Draft genome of Leptonema illini DSM 21528.</title>
        <authorList>
            <consortium name="US DOE Joint Genome Institute (JGI-PGF)"/>
            <person name="Lucas S."/>
            <person name="Copeland A."/>
            <person name="Lapidus A."/>
            <person name="Glavina del Rio T."/>
            <person name="Dalin E."/>
            <person name="Tice H."/>
            <person name="Bruce D."/>
            <person name="Goodwin L."/>
            <person name="Pitluck S."/>
            <person name="Peters L."/>
            <person name="Mikhailova N."/>
            <person name="Held B."/>
            <person name="Kyrpides N."/>
            <person name="Mavromatis K."/>
            <person name="Ivanova N."/>
            <person name="Markowitz V."/>
            <person name="Cheng J.-F."/>
            <person name="Hugenholtz P."/>
            <person name="Woyke T."/>
            <person name="Wu D."/>
            <person name="Gronow S."/>
            <person name="Wellnitz S."/>
            <person name="Brambilla E.-M."/>
            <person name="Klenk H.-P."/>
            <person name="Eisen J.A."/>
        </authorList>
    </citation>
    <scope>NUCLEOTIDE SEQUENCE [LARGE SCALE GENOMIC DNA]</scope>
    <source>
        <strain evidence="2 3">DSM 21528</strain>
    </source>
</reference>
<evidence type="ECO:0000256" key="1">
    <source>
        <dbReference type="SAM" id="MobiDB-lite"/>
    </source>
</evidence>
<feature type="compositionally biased region" description="Polar residues" evidence="1">
    <location>
        <begin position="1"/>
        <end position="11"/>
    </location>
</feature>